<sequence>MTASFNQKTAGLHWSGAKTCTLSPASGHRRFLPCGFCAFGADWRSARIGRRNSSLQRRLDRLENALVLNTIPIGLFLLQTITRLTSTFASQLNSLVLQG</sequence>
<dbReference type="HOGENOM" id="CLU_2322086_0_0_1"/>
<keyword evidence="2" id="KW-1185">Reference proteome</keyword>
<protein>
    <submittedName>
        <fullName evidence="1">Uncharacterized protein</fullName>
    </submittedName>
</protein>
<accession>A0A0C3QK05</accession>
<name>A0A0C3QK05_9AGAM</name>
<dbReference type="EMBL" id="KN823021">
    <property type="protein sequence ID" value="KIO26624.1"/>
    <property type="molecule type" value="Genomic_DNA"/>
</dbReference>
<reference evidence="1 2" key="1">
    <citation type="submission" date="2014-04" db="EMBL/GenBank/DDBJ databases">
        <authorList>
            <consortium name="DOE Joint Genome Institute"/>
            <person name="Kuo A."/>
            <person name="Girlanda M."/>
            <person name="Perotto S."/>
            <person name="Kohler A."/>
            <person name="Nagy L.G."/>
            <person name="Floudas D."/>
            <person name="Copeland A."/>
            <person name="Barry K.W."/>
            <person name="Cichocki N."/>
            <person name="Veneault-Fourrey C."/>
            <person name="LaButti K."/>
            <person name="Lindquist E.A."/>
            <person name="Lipzen A."/>
            <person name="Lundell T."/>
            <person name="Morin E."/>
            <person name="Murat C."/>
            <person name="Sun H."/>
            <person name="Tunlid A."/>
            <person name="Henrissat B."/>
            <person name="Grigoriev I.V."/>
            <person name="Hibbett D.S."/>
            <person name="Martin F."/>
            <person name="Nordberg H.P."/>
            <person name="Cantor M.N."/>
            <person name="Hua S.X."/>
        </authorList>
    </citation>
    <scope>NUCLEOTIDE SEQUENCE [LARGE SCALE GENOMIC DNA]</scope>
    <source>
        <strain evidence="1 2">MUT 4182</strain>
    </source>
</reference>
<proteinExistence type="predicted"/>
<reference evidence="2" key="2">
    <citation type="submission" date="2015-01" db="EMBL/GenBank/DDBJ databases">
        <title>Evolutionary Origins and Diversification of the Mycorrhizal Mutualists.</title>
        <authorList>
            <consortium name="DOE Joint Genome Institute"/>
            <consortium name="Mycorrhizal Genomics Consortium"/>
            <person name="Kohler A."/>
            <person name="Kuo A."/>
            <person name="Nagy L.G."/>
            <person name="Floudas D."/>
            <person name="Copeland A."/>
            <person name="Barry K.W."/>
            <person name="Cichocki N."/>
            <person name="Veneault-Fourrey C."/>
            <person name="LaButti K."/>
            <person name="Lindquist E.A."/>
            <person name="Lipzen A."/>
            <person name="Lundell T."/>
            <person name="Morin E."/>
            <person name="Murat C."/>
            <person name="Riley R."/>
            <person name="Ohm R."/>
            <person name="Sun H."/>
            <person name="Tunlid A."/>
            <person name="Henrissat B."/>
            <person name="Grigoriev I.V."/>
            <person name="Hibbett D.S."/>
            <person name="Martin F."/>
        </authorList>
    </citation>
    <scope>NUCLEOTIDE SEQUENCE [LARGE SCALE GENOMIC DNA]</scope>
    <source>
        <strain evidence="2">MUT 4182</strain>
    </source>
</reference>
<evidence type="ECO:0000313" key="1">
    <source>
        <dbReference type="EMBL" id="KIO26624.1"/>
    </source>
</evidence>
<dbReference type="Proteomes" id="UP000054248">
    <property type="component" value="Unassembled WGS sequence"/>
</dbReference>
<dbReference type="AlphaFoldDB" id="A0A0C3QK05"/>
<gene>
    <name evidence="1" type="ORF">M407DRAFT_243631</name>
</gene>
<evidence type="ECO:0000313" key="2">
    <source>
        <dbReference type="Proteomes" id="UP000054248"/>
    </source>
</evidence>
<organism evidence="1 2">
    <name type="scientific">Tulasnella calospora MUT 4182</name>
    <dbReference type="NCBI Taxonomy" id="1051891"/>
    <lineage>
        <taxon>Eukaryota</taxon>
        <taxon>Fungi</taxon>
        <taxon>Dikarya</taxon>
        <taxon>Basidiomycota</taxon>
        <taxon>Agaricomycotina</taxon>
        <taxon>Agaricomycetes</taxon>
        <taxon>Cantharellales</taxon>
        <taxon>Tulasnellaceae</taxon>
        <taxon>Tulasnella</taxon>
    </lineage>
</organism>